<evidence type="ECO:0000256" key="1">
    <source>
        <dbReference type="ARBA" id="ARBA00023239"/>
    </source>
</evidence>
<dbReference type="CDD" id="cd22268">
    <property type="entry name" value="DPBB_RlpA-like"/>
    <property type="match status" value="1"/>
</dbReference>
<dbReference type="InterPro" id="IPR012997">
    <property type="entry name" value="RplA"/>
</dbReference>
<evidence type="ECO:0000256" key="2">
    <source>
        <dbReference type="ARBA" id="ARBA00023316"/>
    </source>
</evidence>
<dbReference type="GO" id="GO:0005886">
    <property type="term" value="C:plasma membrane"/>
    <property type="evidence" value="ECO:0007669"/>
    <property type="project" value="UniProtKB-SubCell"/>
</dbReference>
<feature type="domain" description="RlpA-like protein double-psi beta-barrel" evidence="5">
    <location>
        <begin position="35"/>
        <end position="124"/>
    </location>
</feature>
<dbReference type="Pfam" id="PF03330">
    <property type="entry name" value="DPBB_1"/>
    <property type="match status" value="1"/>
</dbReference>
<dbReference type="Gene3D" id="2.40.40.10">
    <property type="entry name" value="RlpA-like domain"/>
    <property type="match status" value="1"/>
</dbReference>
<organism evidence="6 7">
    <name type="scientific">Desulfoluna spongiiphila</name>
    <dbReference type="NCBI Taxonomy" id="419481"/>
    <lineage>
        <taxon>Bacteria</taxon>
        <taxon>Pseudomonadati</taxon>
        <taxon>Thermodesulfobacteriota</taxon>
        <taxon>Desulfobacteria</taxon>
        <taxon>Desulfobacterales</taxon>
        <taxon>Desulfolunaceae</taxon>
        <taxon>Desulfoluna</taxon>
    </lineage>
</organism>
<comment type="function">
    <text evidence="3">Lytic transglycosylase with a strong preference for naked glycan strands that lack stem peptides.</text>
</comment>
<keyword evidence="1 3" id="KW-0456">Lyase</keyword>
<dbReference type="GO" id="GO:0071555">
    <property type="term" value="P:cell wall organization"/>
    <property type="evidence" value="ECO:0007669"/>
    <property type="project" value="UniProtKB-KW"/>
</dbReference>
<dbReference type="Proteomes" id="UP000198870">
    <property type="component" value="Unassembled WGS sequence"/>
</dbReference>
<dbReference type="InterPro" id="IPR009009">
    <property type="entry name" value="RlpA-like_DPBB"/>
</dbReference>
<proteinExistence type="inferred from homology"/>
<comment type="similarity">
    <text evidence="3 4">Belongs to the RlpA family.</text>
</comment>
<dbReference type="SUPFAM" id="SSF50685">
    <property type="entry name" value="Barwin-like endoglucanases"/>
    <property type="match status" value="1"/>
</dbReference>
<keyword evidence="3" id="KW-1003">Cell membrane</keyword>
<dbReference type="PROSITE" id="PS51257">
    <property type="entry name" value="PROKAR_LIPOPROTEIN"/>
    <property type="match status" value="1"/>
</dbReference>
<dbReference type="PANTHER" id="PTHR34183">
    <property type="entry name" value="ENDOLYTIC PEPTIDOGLYCAN TRANSGLYCOSYLASE RLPA"/>
    <property type="match status" value="1"/>
</dbReference>
<keyword evidence="3" id="KW-0564">Palmitate</keyword>
<dbReference type="STRING" id="419481.SAMN05216233_1057"/>
<sequence>MAVRNKLFFCMIVAFTVGCTSLPKKSPSKWIGYTERGKASFYAMKYQFRKTASGERFNQLSKTAAHKKIPFGSKVKVTNTKNGKSVIVKVNDRGPFVKGRIIDLSRSAFSNIGNTASGVINVRIEVIE</sequence>
<evidence type="ECO:0000313" key="7">
    <source>
        <dbReference type="Proteomes" id="UP000198870"/>
    </source>
</evidence>
<name>A0A1G5DVD2_9BACT</name>
<comment type="subcellular location">
    <subcellularLocation>
        <location evidence="3">Cell membrane</location>
        <topology evidence="3">Lipid-anchor</topology>
    </subcellularLocation>
</comment>
<dbReference type="GO" id="GO:0008932">
    <property type="term" value="F:lytic endotransglycosylase activity"/>
    <property type="evidence" value="ECO:0007669"/>
    <property type="project" value="UniProtKB-UniRule"/>
</dbReference>
<dbReference type="InterPro" id="IPR036908">
    <property type="entry name" value="RlpA-like_sf"/>
</dbReference>
<keyword evidence="2 3" id="KW-0961">Cell wall biogenesis/degradation</keyword>
<evidence type="ECO:0000256" key="3">
    <source>
        <dbReference type="HAMAP-Rule" id="MF_02071"/>
    </source>
</evidence>
<protein>
    <recommendedName>
        <fullName evidence="3">Probable endolytic peptidoglycan transglycosylase RlpA</fullName>
        <ecNumber evidence="3">4.2.2.-</ecNumber>
    </recommendedName>
</protein>
<dbReference type="AlphaFoldDB" id="A0A1G5DVD2"/>
<dbReference type="InterPro" id="IPR034718">
    <property type="entry name" value="RlpA"/>
</dbReference>
<gene>
    <name evidence="3" type="primary">rlpA</name>
    <name evidence="6" type="ORF">SAMN05216233_1057</name>
</gene>
<accession>A0A1G5DVD2</accession>
<dbReference type="NCBIfam" id="TIGR00413">
    <property type="entry name" value="rlpA"/>
    <property type="match status" value="1"/>
</dbReference>
<keyword evidence="3" id="KW-0472">Membrane</keyword>
<dbReference type="GO" id="GO:0000270">
    <property type="term" value="P:peptidoglycan metabolic process"/>
    <property type="evidence" value="ECO:0007669"/>
    <property type="project" value="UniProtKB-UniRule"/>
</dbReference>
<dbReference type="PANTHER" id="PTHR34183:SF8">
    <property type="entry name" value="ENDOLYTIC PEPTIDOGLYCAN TRANSGLYCOSYLASE RLPA-RELATED"/>
    <property type="match status" value="1"/>
</dbReference>
<evidence type="ECO:0000256" key="4">
    <source>
        <dbReference type="RuleBase" id="RU003495"/>
    </source>
</evidence>
<keyword evidence="3 6" id="KW-0449">Lipoprotein</keyword>
<dbReference type="EC" id="4.2.2.-" evidence="3"/>
<dbReference type="HAMAP" id="MF_02071">
    <property type="entry name" value="RlpA"/>
    <property type="match status" value="1"/>
</dbReference>
<evidence type="ECO:0000313" key="6">
    <source>
        <dbReference type="EMBL" id="SCY18431.1"/>
    </source>
</evidence>
<dbReference type="RefSeq" id="WP_226859990.1">
    <property type="nucleotide sequence ID" value="NZ_FMUX01000005.1"/>
</dbReference>
<evidence type="ECO:0000259" key="5">
    <source>
        <dbReference type="Pfam" id="PF03330"/>
    </source>
</evidence>
<reference evidence="6 7" key="1">
    <citation type="submission" date="2016-10" db="EMBL/GenBank/DDBJ databases">
        <authorList>
            <person name="de Groot N.N."/>
        </authorList>
    </citation>
    <scope>NUCLEOTIDE SEQUENCE [LARGE SCALE GENOMIC DNA]</scope>
    <source>
        <strain evidence="6 7">AA1</strain>
    </source>
</reference>
<dbReference type="EMBL" id="FMUX01000005">
    <property type="protein sequence ID" value="SCY18431.1"/>
    <property type="molecule type" value="Genomic_DNA"/>
</dbReference>
<keyword evidence="7" id="KW-1185">Reference proteome</keyword>